<comment type="similarity">
    <text evidence="2 6">Belongs to the QNG1 protein family.</text>
</comment>
<protein>
    <recommendedName>
        <fullName evidence="3 6">Queuosine 5'-phosphate N-glycosylase/hydrolase</fullName>
        <ecNumber evidence="6">3.2.2.-</ecNumber>
    </recommendedName>
    <alternativeName>
        <fullName evidence="4 6">Queuosine-nucleotide N-glycosylase/hydrolase</fullName>
    </alternativeName>
</protein>
<dbReference type="GO" id="GO:0016787">
    <property type="term" value="F:hydrolase activity"/>
    <property type="evidence" value="ECO:0007669"/>
    <property type="project" value="UniProtKB-KW"/>
</dbReference>
<dbReference type="SMR" id="A2FQ65"/>
<dbReference type="EMBL" id="DS113939">
    <property type="protein sequence ID" value="EAX92937.1"/>
    <property type="molecule type" value="Genomic_DNA"/>
</dbReference>
<dbReference type="STRING" id="5722.A2FQ65"/>
<dbReference type="PANTHER" id="PTHR21314">
    <property type="entry name" value="QUEUOSINE 5'-PHOSPHATE N-GLYCOSYLASE_HYDROLASE-RELATED"/>
    <property type="match status" value="1"/>
</dbReference>
<evidence type="ECO:0000256" key="5">
    <source>
        <dbReference type="ARBA" id="ARBA00048204"/>
    </source>
</evidence>
<dbReference type="FunCoup" id="A2FQ65">
    <property type="interactions" value="221"/>
</dbReference>
<dbReference type="AlphaFoldDB" id="A2FQ65"/>
<evidence type="ECO:0000256" key="2">
    <source>
        <dbReference type="ARBA" id="ARBA00035119"/>
    </source>
</evidence>
<reference evidence="8" key="2">
    <citation type="journal article" date="2007" name="Science">
        <title>Draft genome sequence of the sexually transmitted pathogen Trichomonas vaginalis.</title>
        <authorList>
            <person name="Carlton J.M."/>
            <person name="Hirt R.P."/>
            <person name="Silva J.C."/>
            <person name="Delcher A.L."/>
            <person name="Schatz M."/>
            <person name="Zhao Q."/>
            <person name="Wortman J.R."/>
            <person name="Bidwell S.L."/>
            <person name="Alsmark U.C.M."/>
            <person name="Besteiro S."/>
            <person name="Sicheritz-Ponten T."/>
            <person name="Noel C.J."/>
            <person name="Dacks J.B."/>
            <person name="Foster P.G."/>
            <person name="Simillion C."/>
            <person name="Van de Peer Y."/>
            <person name="Miranda-Saavedra D."/>
            <person name="Barton G.J."/>
            <person name="Westrop G.D."/>
            <person name="Mueller S."/>
            <person name="Dessi D."/>
            <person name="Fiori P.L."/>
            <person name="Ren Q."/>
            <person name="Paulsen I."/>
            <person name="Zhang H."/>
            <person name="Bastida-Corcuera F.D."/>
            <person name="Simoes-Barbosa A."/>
            <person name="Brown M.T."/>
            <person name="Hayes R.D."/>
            <person name="Mukherjee M."/>
            <person name="Okumura C.Y."/>
            <person name="Schneider R."/>
            <person name="Smith A.J."/>
            <person name="Vanacova S."/>
            <person name="Villalvazo M."/>
            <person name="Haas B.J."/>
            <person name="Pertea M."/>
            <person name="Feldblyum T.V."/>
            <person name="Utterback T.R."/>
            <person name="Shu C.L."/>
            <person name="Osoegawa K."/>
            <person name="de Jong P.J."/>
            <person name="Hrdy I."/>
            <person name="Horvathova L."/>
            <person name="Zubacova Z."/>
            <person name="Dolezal P."/>
            <person name="Malik S.B."/>
            <person name="Logsdon J.M. Jr."/>
            <person name="Henze K."/>
            <person name="Gupta A."/>
            <person name="Wang C.C."/>
            <person name="Dunne R.L."/>
            <person name="Upcroft J.A."/>
            <person name="Upcroft P."/>
            <person name="White O."/>
            <person name="Salzberg S.L."/>
            <person name="Tang P."/>
            <person name="Chiu C.-H."/>
            <person name="Lee Y.-S."/>
            <person name="Embley T.M."/>
            <person name="Coombs G.H."/>
            <person name="Mottram J.C."/>
            <person name="Tachezy J."/>
            <person name="Fraser-Liggett C.M."/>
            <person name="Johnson P.J."/>
        </authorList>
    </citation>
    <scope>NUCLEOTIDE SEQUENCE [LARGE SCALE GENOMIC DNA]</scope>
    <source>
        <strain evidence="8">G3</strain>
    </source>
</reference>
<dbReference type="Pfam" id="PF10343">
    <property type="entry name" value="Q_salvage"/>
    <property type="match status" value="1"/>
</dbReference>
<evidence type="ECO:0000256" key="3">
    <source>
        <dbReference type="ARBA" id="ARBA00035306"/>
    </source>
</evidence>
<reference evidence="8" key="1">
    <citation type="submission" date="2006-10" db="EMBL/GenBank/DDBJ databases">
        <authorList>
            <person name="Amadeo P."/>
            <person name="Zhao Q."/>
            <person name="Wortman J."/>
            <person name="Fraser-Liggett C."/>
            <person name="Carlton J."/>
        </authorList>
    </citation>
    <scope>NUCLEOTIDE SEQUENCE</scope>
    <source>
        <strain evidence="8">G3</strain>
    </source>
</reference>
<proteinExistence type="inferred from homology"/>
<dbReference type="GO" id="GO:0006400">
    <property type="term" value="P:tRNA modification"/>
    <property type="evidence" value="ECO:0000318"/>
    <property type="project" value="GO_Central"/>
</dbReference>
<organism evidence="8 9">
    <name type="scientific">Trichomonas vaginalis (strain ATCC PRA-98 / G3)</name>
    <dbReference type="NCBI Taxonomy" id="412133"/>
    <lineage>
        <taxon>Eukaryota</taxon>
        <taxon>Metamonada</taxon>
        <taxon>Parabasalia</taxon>
        <taxon>Trichomonadida</taxon>
        <taxon>Trichomonadidae</taxon>
        <taxon>Trichomonas</taxon>
    </lineage>
</organism>
<dbReference type="RefSeq" id="XP_001305867.1">
    <property type="nucleotide sequence ID" value="XM_001305866.1"/>
</dbReference>
<feature type="region of interest" description="Disordered" evidence="7">
    <location>
        <begin position="1"/>
        <end position="31"/>
    </location>
</feature>
<dbReference type="PANTHER" id="PTHR21314:SF0">
    <property type="entry name" value="QUEUOSINE 5'-PHOSPHATE N-GLYCOSYLASE_HYDROLASE"/>
    <property type="match status" value="1"/>
</dbReference>
<dbReference type="InParanoid" id="A2FQ65"/>
<comment type="function">
    <text evidence="6">Catalyzes the hydrolysis of queuosine 5'-phosphate, releasing the nucleobase queuine (q). Is required for salvage of queuine from exogenous queuosine (Q) that is imported and then converted to queuosine 5'-phosphate intracellularly.</text>
</comment>
<sequence length="369" mass="42372">MSSHCAETSPNNNSVPESQSNTTRSDAQAQNSNIFIENRVIESAEFISQNSKHVKLGTDDEYKKAAVIVEDLAKKWRAESWSDFPLHPSELSDPEKKAAYVFLIDTMNYAFWTETGHKPYTVSYNGKPYTGYWSLCAAIKNAVLKDEKILDAEFWAKATVEDWGKIFTSETETPCPFLEWRQKTISEAGRYLINNFEGSTYKMIKSCNKSAVALAELVRANLDSYKDQYEYHGRTVYFLKRAQIFAADLYFAFAADNNYVAEACSFTDINKLTMFADYRVPQALNYLNLIHYDDYLMNELKERPHFPPGSELECEIRGCSIAAVEKLKKFISYPKITSVLIDFVLWPYAKENTELMAHIPIHQTRSVFY</sequence>
<evidence type="ECO:0000256" key="6">
    <source>
        <dbReference type="RuleBase" id="RU365002"/>
    </source>
</evidence>
<evidence type="ECO:0000256" key="7">
    <source>
        <dbReference type="SAM" id="MobiDB-lite"/>
    </source>
</evidence>
<dbReference type="VEuPathDB" id="TrichDB:TVAGG3_0238820"/>
<dbReference type="EC" id="3.2.2.-" evidence="6"/>
<evidence type="ECO:0000256" key="4">
    <source>
        <dbReference type="ARBA" id="ARBA00035393"/>
    </source>
</evidence>
<gene>
    <name evidence="8" type="ORF">TVAG_489760</name>
</gene>
<evidence type="ECO:0000313" key="8">
    <source>
        <dbReference type="EMBL" id="EAX92937.1"/>
    </source>
</evidence>
<dbReference type="InterPro" id="IPR019438">
    <property type="entry name" value="Q_salvage"/>
</dbReference>
<evidence type="ECO:0000256" key="1">
    <source>
        <dbReference type="ARBA" id="ARBA00022801"/>
    </source>
</evidence>
<dbReference type="VEuPathDB" id="TrichDB:TVAG_489760"/>
<dbReference type="Proteomes" id="UP000001542">
    <property type="component" value="Unassembled WGS sequence"/>
</dbReference>
<dbReference type="OMA" id="FSFWSEE"/>
<accession>A2FQ65</accession>
<dbReference type="eggNOG" id="KOG2524">
    <property type="taxonomic scope" value="Eukaryota"/>
</dbReference>
<dbReference type="KEGG" id="tva:4750652"/>
<keyword evidence="1 6" id="KW-0378">Hydrolase</keyword>
<evidence type="ECO:0000313" key="9">
    <source>
        <dbReference type="Proteomes" id="UP000001542"/>
    </source>
</evidence>
<keyword evidence="9" id="KW-1185">Reference proteome</keyword>
<comment type="catalytic activity">
    <reaction evidence="5 6">
        <text>queuosine 5'-phosphate + H2O = queuine + D-ribose 5-phosphate</text>
        <dbReference type="Rhea" id="RHEA:75387"/>
        <dbReference type="ChEBI" id="CHEBI:15377"/>
        <dbReference type="ChEBI" id="CHEBI:17433"/>
        <dbReference type="ChEBI" id="CHEBI:78346"/>
        <dbReference type="ChEBI" id="CHEBI:194371"/>
    </reaction>
    <physiologicalReaction direction="left-to-right" evidence="5 6">
        <dbReference type="Rhea" id="RHEA:75388"/>
    </physiologicalReaction>
</comment>
<name>A2FQ65_TRIV3</name>
<dbReference type="OrthoDB" id="416777at2759"/>